<organism evidence="1 2">
    <name type="scientific">Hypoxylon rubiginosum</name>
    <dbReference type="NCBI Taxonomy" id="110542"/>
    <lineage>
        <taxon>Eukaryota</taxon>
        <taxon>Fungi</taxon>
        <taxon>Dikarya</taxon>
        <taxon>Ascomycota</taxon>
        <taxon>Pezizomycotina</taxon>
        <taxon>Sordariomycetes</taxon>
        <taxon>Xylariomycetidae</taxon>
        <taxon>Xylariales</taxon>
        <taxon>Hypoxylaceae</taxon>
        <taxon>Hypoxylon</taxon>
    </lineage>
</organism>
<reference evidence="1 2" key="1">
    <citation type="journal article" date="2022" name="New Phytol.">
        <title>Ecological generalism drives hyperdiversity of secondary metabolite gene clusters in xylarialean endophytes.</title>
        <authorList>
            <person name="Franco M.E.E."/>
            <person name="Wisecaver J.H."/>
            <person name="Arnold A.E."/>
            <person name="Ju Y.M."/>
            <person name="Slot J.C."/>
            <person name="Ahrendt S."/>
            <person name="Moore L.P."/>
            <person name="Eastman K.E."/>
            <person name="Scott K."/>
            <person name="Konkel Z."/>
            <person name="Mondo S.J."/>
            <person name="Kuo A."/>
            <person name="Hayes R.D."/>
            <person name="Haridas S."/>
            <person name="Andreopoulos B."/>
            <person name="Riley R."/>
            <person name="LaButti K."/>
            <person name="Pangilinan J."/>
            <person name="Lipzen A."/>
            <person name="Amirebrahimi M."/>
            <person name="Yan J."/>
            <person name="Adam C."/>
            <person name="Keymanesh K."/>
            <person name="Ng V."/>
            <person name="Louie K."/>
            <person name="Northen T."/>
            <person name="Drula E."/>
            <person name="Henrissat B."/>
            <person name="Hsieh H.M."/>
            <person name="Youens-Clark K."/>
            <person name="Lutzoni F."/>
            <person name="Miadlikowska J."/>
            <person name="Eastwood D.C."/>
            <person name="Hamelin R.C."/>
            <person name="Grigoriev I.V."/>
            <person name="U'Ren J.M."/>
        </authorList>
    </citation>
    <scope>NUCLEOTIDE SEQUENCE [LARGE SCALE GENOMIC DNA]</scope>
    <source>
        <strain evidence="1 2">ER1909</strain>
    </source>
</reference>
<protein>
    <submittedName>
        <fullName evidence="1">Dienelactone hydrolase family protein</fullName>
    </submittedName>
</protein>
<comment type="caution">
    <text evidence="1">The sequence shown here is derived from an EMBL/GenBank/DDBJ whole genome shotgun (WGS) entry which is preliminary data.</text>
</comment>
<gene>
    <name evidence="1" type="ORF">F4821DRAFT_47377</name>
</gene>
<sequence>MAMKSCCFTGFEWSGTPSGKVGKLGQIDSYIAGDNPDVVILMIHDALGWTFPNGRLVADHLAKEANATVYLPDFFFGEVIDPAIILSGDLSKFDFAGFLQRQGREVREGAIFEAAKELRKTYKKIGAIGYCYGGWAAFRLGAKEHNPPLVDAISMGHPSLVTTKDIDEVAVPVQILAPEHDFVYTPELKAHTLATIPKLGIEFDYHHYPGVEHGAFIRGDDTKPGERKAMANAKTAAVAWFNQHLH</sequence>
<keyword evidence="2" id="KW-1185">Reference proteome</keyword>
<name>A0ACC0CKB1_9PEZI</name>
<accession>A0ACC0CKB1</accession>
<evidence type="ECO:0000313" key="1">
    <source>
        <dbReference type="EMBL" id="KAI6080834.1"/>
    </source>
</evidence>
<keyword evidence="1" id="KW-0378">Hydrolase</keyword>
<dbReference type="Proteomes" id="UP001497680">
    <property type="component" value="Unassembled WGS sequence"/>
</dbReference>
<evidence type="ECO:0000313" key="2">
    <source>
        <dbReference type="Proteomes" id="UP001497680"/>
    </source>
</evidence>
<dbReference type="EMBL" id="MU394420">
    <property type="protein sequence ID" value="KAI6080834.1"/>
    <property type="molecule type" value="Genomic_DNA"/>
</dbReference>
<proteinExistence type="predicted"/>